<keyword evidence="5" id="KW-0539">Nucleus</keyword>
<dbReference type="InterPro" id="IPR021858">
    <property type="entry name" value="Fun_TF"/>
</dbReference>
<organism evidence="8 9">
    <name type="scientific">Penicillium brevicompactum</name>
    <dbReference type="NCBI Taxonomy" id="5074"/>
    <lineage>
        <taxon>Eukaryota</taxon>
        <taxon>Fungi</taxon>
        <taxon>Dikarya</taxon>
        <taxon>Ascomycota</taxon>
        <taxon>Pezizomycotina</taxon>
        <taxon>Eurotiomycetes</taxon>
        <taxon>Eurotiomycetidae</taxon>
        <taxon>Eurotiales</taxon>
        <taxon>Aspergillaceae</taxon>
        <taxon>Penicillium</taxon>
    </lineage>
</organism>
<feature type="domain" description="Zn(2)-C6 fungal-type" evidence="7">
    <location>
        <begin position="37"/>
        <end position="67"/>
    </location>
</feature>
<name>A0A9W9UR24_PENBR</name>
<keyword evidence="2" id="KW-0805">Transcription regulation</keyword>
<dbReference type="AlphaFoldDB" id="A0A9W9UR24"/>
<dbReference type="GO" id="GO:0000976">
    <property type="term" value="F:transcription cis-regulatory region binding"/>
    <property type="evidence" value="ECO:0007669"/>
    <property type="project" value="TreeGrafter"/>
</dbReference>
<evidence type="ECO:0000256" key="6">
    <source>
        <dbReference type="SAM" id="MobiDB-lite"/>
    </source>
</evidence>
<evidence type="ECO:0000259" key="7">
    <source>
        <dbReference type="PROSITE" id="PS50048"/>
    </source>
</evidence>
<dbReference type="CDD" id="cd12148">
    <property type="entry name" value="fungal_TF_MHR"/>
    <property type="match status" value="1"/>
</dbReference>
<evidence type="ECO:0000256" key="2">
    <source>
        <dbReference type="ARBA" id="ARBA00023015"/>
    </source>
</evidence>
<dbReference type="GO" id="GO:0000981">
    <property type="term" value="F:DNA-binding transcription factor activity, RNA polymerase II-specific"/>
    <property type="evidence" value="ECO:0007669"/>
    <property type="project" value="InterPro"/>
</dbReference>
<evidence type="ECO:0000313" key="9">
    <source>
        <dbReference type="Proteomes" id="UP001147695"/>
    </source>
</evidence>
<keyword evidence="3" id="KW-0238">DNA-binding</keyword>
<feature type="compositionally biased region" description="Polar residues" evidence="6">
    <location>
        <begin position="1"/>
        <end position="13"/>
    </location>
</feature>
<dbReference type="EMBL" id="JAPZBQ010000001">
    <property type="protein sequence ID" value="KAJ5353424.1"/>
    <property type="molecule type" value="Genomic_DNA"/>
</dbReference>
<comment type="caution">
    <text evidence="8">The sequence shown here is derived from an EMBL/GenBank/DDBJ whole genome shotgun (WGS) entry which is preliminary data.</text>
</comment>
<dbReference type="SMART" id="SM00066">
    <property type="entry name" value="GAL4"/>
    <property type="match status" value="1"/>
</dbReference>
<accession>A0A9W9UR24</accession>
<comment type="subcellular location">
    <subcellularLocation>
        <location evidence="1">Nucleus</location>
    </subcellularLocation>
</comment>
<dbReference type="GO" id="GO:0005634">
    <property type="term" value="C:nucleus"/>
    <property type="evidence" value="ECO:0007669"/>
    <property type="project" value="UniProtKB-SubCell"/>
</dbReference>
<feature type="region of interest" description="Disordered" evidence="6">
    <location>
        <begin position="357"/>
        <end position="386"/>
    </location>
</feature>
<dbReference type="PANTHER" id="PTHR37534">
    <property type="entry name" value="TRANSCRIPTIONAL ACTIVATOR PROTEIN UGA3"/>
    <property type="match status" value="1"/>
</dbReference>
<evidence type="ECO:0000313" key="8">
    <source>
        <dbReference type="EMBL" id="KAJ5353424.1"/>
    </source>
</evidence>
<dbReference type="InterPro" id="IPR036864">
    <property type="entry name" value="Zn2-C6_fun-type_DNA-bd_sf"/>
</dbReference>
<evidence type="ECO:0000256" key="3">
    <source>
        <dbReference type="ARBA" id="ARBA00023125"/>
    </source>
</evidence>
<evidence type="ECO:0000256" key="4">
    <source>
        <dbReference type="ARBA" id="ARBA00023163"/>
    </source>
</evidence>
<dbReference type="Pfam" id="PF11951">
    <property type="entry name" value="Fungal_trans_2"/>
    <property type="match status" value="1"/>
</dbReference>
<keyword evidence="4" id="KW-0804">Transcription</keyword>
<reference evidence="8" key="1">
    <citation type="submission" date="2022-12" db="EMBL/GenBank/DDBJ databases">
        <authorList>
            <person name="Petersen C."/>
        </authorList>
    </citation>
    <scope>NUCLEOTIDE SEQUENCE</scope>
    <source>
        <strain evidence="8">IBT 35673</strain>
    </source>
</reference>
<dbReference type="SUPFAM" id="SSF57701">
    <property type="entry name" value="Zn2/Cys6 DNA-binding domain"/>
    <property type="match status" value="1"/>
</dbReference>
<feature type="region of interest" description="Disordered" evidence="6">
    <location>
        <begin position="1"/>
        <end position="31"/>
    </location>
</feature>
<dbReference type="Pfam" id="PF00172">
    <property type="entry name" value="Zn_clus"/>
    <property type="match status" value="1"/>
</dbReference>
<dbReference type="Gene3D" id="4.10.240.10">
    <property type="entry name" value="Zn(2)-C6 fungal-type DNA-binding domain"/>
    <property type="match status" value="1"/>
</dbReference>
<protein>
    <recommendedName>
        <fullName evidence="7">Zn(2)-C6 fungal-type domain-containing protein</fullName>
    </recommendedName>
</protein>
<feature type="compositionally biased region" description="Basic residues" evidence="6">
    <location>
        <begin position="19"/>
        <end position="31"/>
    </location>
</feature>
<evidence type="ECO:0000256" key="1">
    <source>
        <dbReference type="ARBA" id="ARBA00004123"/>
    </source>
</evidence>
<dbReference type="PANTHER" id="PTHR37534:SF3">
    <property type="entry name" value="ZN(II)2CYS6 TRANSCRIPTION FACTOR (EUROFUNG)"/>
    <property type="match status" value="1"/>
</dbReference>
<dbReference type="PROSITE" id="PS00463">
    <property type="entry name" value="ZN2_CY6_FUNGAL_1"/>
    <property type="match status" value="1"/>
</dbReference>
<dbReference type="PROSITE" id="PS50048">
    <property type="entry name" value="ZN2_CY6_FUNGAL_2"/>
    <property type="match status" value="1"/>
</dbReference>
<dbReference type="Proteomes" id="UP001147695">
    <property type="component" value="Unassembled WGS sequence"/>
</dbReference>
<dbReference type="InterPro" id="IPR001138">
    <property type="entry name" value="Zn2Cys6_DnaBD"/>
</dbReference>
<proteinExistence type="predicted"/>
<dbReference type="GO" id="GO:0045944">
    <property type="term" value="P:positive regulation of transcription by RNA polymerase II"/>
    <property type="evidence" value="ECO:0007669"/>
    <property type="project" value="TreeGrafter"/>
</dbReference>
<reference evidence="8" key="2">
    <citation type="journal article" date="2023" name="IMA Fungus">
        <title>Comparative genomic study of the Penicillium genus elucidates a diverse pangenome and 15 lateral gene transfer events.</title>
        <authorList>
            <person name="Petersen C."/>
            <person name="Sorensen T."/>
            <person name="Nielsen M.R."/>
            <person name="Sondergaard T.E."/>
            <person name="Sorensen J.L."/>
            <person name="Fitzpatrick D.A."/>
            <person name="Frisvad J.C."/>
            <person name="Nielsen K.L."/>
        </authorList>
    </citation>
    <scope>NUCLEOTIDE SEQUENCE</scope>
    <source>
        <strain evidence="8">IBT 35673</strain>
    </source>
</reference>
<dbReference type="CDD" id="cd00067">
    <property type="entry name" value="GAL4"/>
    <property type="match status" value="1"/>
</dbReference>
<gene>
    <name evidence="8" type="ORF">N7452_002398</name>
</gene>
<sequence length="692" mass="77298">MNVSNARQKSTTEGSATGRARRRVRPSRARGLRTRTGCLTCRERRVKCDDGKPTCLRCSKSDRVCRYAPSLRQNLQQNCAQEVDQSTVTEIVTGDEQLNVVQSNPRGSGCEGVCAWVNGADPSSARNSLSSSQTQRANVGAPPYLQVTSSALVEHGRTQPSDLIEALPGDCSNEPNEQSMPSFHPALSNSPLSLSQASLLNTSPFEWYDLLARDAIHHIQRQSETSTSDTRWKFPEIALSRRQSPAPECPDAQPGHVWRHRKQHRLSREIPNQHTESRLPDHCQLSRIWNTASRIELSATDLKFFRYYTEVVAPILDLFDTGKHFSNVVPHLALQNTGLLKSILAVGAKHMSLATSAAPEDKASGGDTAPDDNSPLSHTAAGFSSEPEITPRSMATQYYYETLQYLSQTLLYPSYADSHEILATASMISTYEMFDADSAPNSGVWEQHLRGSFWIQRSQDNDGESVDGLRQAVWWAWLRQDIWAAFQAGRPTITIWSARKPLEALNSDELATRIVYICGKCVKYASGATLSDQDPRERINNGDRLLHTLDEWYRVLPSSYQPVAITKDQKSTAMFPSIWIHPPNHAGAMQMYHFARAIVLLNQPTLGGLHAYTQREKELTESVKMVCGIANSCQSHEPAKAFVNVQALFGVGQFVRSPEVRDELLRILNEMLKISKFPAREVVARLKKVWLE</sequence>
<evidence type="ECO:0000256" key="5">
    <source>
        <dbReference type="ARBA" id="ARBA00023242"/>
    </source>
</evidence>
<dbReference type="GO" id="GO:0008270">
    <property type="term" value="F:zinc ion binding"/>
    <property type="evidence" value="ECO:0007669"/>
    <property type="project" value="InterPro"/>
</dbReference>